<name>A0ABX9ZWF6_9BURK</name>
<organism evidence="1 2">
    <name type="scientific">Variovorax beijingensis</name>
    <dbReference type="NCBI Taxonomy" id="2496117"/>
    <lineage>
        <taxon>Bacteria</taxon>
        <taxon>Pseudomonadati</taxon>
        <taxon>Pseudomonadota</taxon>
        <taxon>Betaproteobacteria</taxon>
        <taxon>Burkholderiales</taxon>
        <taxon>Comamonadaceae</taxon>
        <taxon>Variovorax</taxon>
    </lineage>
</organism>
<comment type="caution">
    <text evidence="1">The sequence shown here is derived from an EMBL/GenBank/DDBJ whole genome shotgun (WGS) entry which is preliminary data.</text>
</comment>
<protein>
    <submittedName>
        <fullName evidence="1">Uncharacterized protein</fullName>
    </submittedName>
</protein>
<dbReference type="Proteomes" id="UP000271137">
    <property type="component" value="Unassembled WGS sequence"/>
</dbReference>
<gene>
    <name evidence="1" type="ORF">EJO66_32195</name>
</gene>
<dbReference type="RefSeq" id="WP_125967251.1">
    <property type="nucleotide sequence ID" value="NZ_RXFQ01000052.1"/>
</dbReference>
<keyword evidence="2" id="KW-1185">Reference proteome</keyword>
<dbReference type="EMBL" id="RXFQ01000052">
    <property type="protein sequence ID" value="RSZ24079.1"/>
    <property type="molecule type" value="Genomic_DNA"/>
</dbReference>
<proteinExistence type="predicted"/>
<sequence length="123" mass="14338">MNKISARIEAYLNAGDMVIAEVAASMPIERCFVSIRGIAKPGVPREARRFLNSTWKMWEYWDFKFRRMVLCAGWEGDEWNYDQYIVHDDRILTYDEAGFFAALQSWIPDPAMLEHHSESSSPE</sequence>
<accession>A0ABX9ZWF6</accession>
<reference evidence="1 2" key="1">
    <citation type="submission" date="2018-12" db="EMBL/GenBank/DDBJ databases">
        <title>The genome sequences of strain 502.</title>
        <authorList>
            <person name="Gao J."/>
            <person name="Sun J."/>
        </authorList>
    </citation>
    <scope>NUCLEOTIDE SEQUENCE [LARGE SCALE GENOMIC DNA]</scope>
    <source>
        <strain evidence="1 2">502</strain>
    </source>
</reference>
<evidence type="ECO:0000313" key="2">
    <source>
        <dbReference type="Proteomes" id="UP000271137"/>
    </source>
</evidence>
<evidence type="ECO:0000313" key="1">
    <source>
        <dbReference type="EMBL" id="RSZ24079.1"/>
    </source>
</evidence>